<protein>
    <submittedName>
        <fullName evidence="3">Prolyl-tRNA synthetase associated domain-containing protein</fullName>
    </submittedName>
</protein>
<name>A0A848GHG5_9BACT</name>
<dbReference type="Pfam" id="PF04073">
    <property type="entry name" value="tRNA_edit"/>
    <property type="match status" value="1"/>
</dbReference>
<gene>
    <name evidence="3" type="ORF">HHL17_11930</name>
</gene>
<keyword evidence="4" id="KW-1185">Reference proteome</keyword>
<dbReference type="Proteomes" id="UP000583266">
    <property type="component" value="Unassembled WGS sequence"/>
</dbReference>
<evidence type="ECO:0000256" key="1">
    <source>
        <dbReference type="ARBA" id="ARBA00010201"/>
    </source>
</evidence>
<dbReference type="PANTHER" id="PTHR31423:SF3">
    <property type="entry name" value="PROLYL-TRNA SYNTHETASE ASSOCIATED DOMAIN-CONTAINING PROTEIN 1-RELATED"/>
    <property type="match status" value="1"/>
</dbReference>
<dbReference type="PANTHER" id="PTHR31423">
    <property type="entry name" value="YBAK DOMAIN-CONTAINING PROTEIN"/>
    <property type="match status" value="1"/>
</dbReference>
<dbReference type="InterPro" id="IPR036754">
    <property type="entry name" value="YbaK/aa-tRNA-synt-asso_dom_sf"/>
</dbReference>
<keyword evidence="3" id="KW-0030">Aminoacyl-tRNA synthetase</keyword>
<dbReference type="SUPFAM" id="SSF55826">
    <property type="entry name" value="YbaK/ProRS associated domain"/>
    <property type="match status" value="1"/>
</dbReference>
<reference evidence="3 4" key="1">
    <citation type="submission" date="2020-04" db="EMBL/GenBank/DDBJ databases">
        <title>Chitinophaga sp. G-6-1-13 sp. nov., isolated from soil.</title>
        <authorList>
            <person name="Dahal R.H."/>
            <person name="Chaudhary D.K."/>
        </authorList>
    </citation>
    <scope>NUCLEOTIDE SEQUENCE [LARGE SCALE GENOMIC DNA]</scope>
    <source>
        <strain evidence="3 4">G-6-1-13</strain>
    </source>
</reference>
<dbReference type="InterPro" id="IPR040285">
    <property type="entry name" value="ProX/PRXD1"/>
</dbReference>
<organism evidence="3 4">
    <name type="scientific">Chitinophaga fulva</name>
    <dbReference type="NCBI Taxonomy" id="2728842"/>
    <lineage>
        <taxon>Bacteria</taxon>
        <taxon>Pseudomonadati</taxon>
        <taxon>Bacteroidota</taxon>
        <taxon>Chitinophagia</taxon>
        <taxon>Chitinophagales</taxon>
        <taxon>Chitinophagaceae</taxon>
        <taxon>Chitinophaga</taxon>
    </lineage>
</organism>
<dbReference type="Gene3D" id="3.90.960.10">
    <property type="entry name" value="YbaK/aminoacyl-tRNA synthetase-associated domain"/>
    <property type="match status" value="1"/>
</dbReference>
<accession>A0A848GHG5</accession>
<keyword evidence="3" id="KW-0436">Ligase</keyword>
<dbReference type="AlphaFoldDB" id="A0A848GHG5"/>
<proteinExistence type="inferred from homology"/>
<comment type="similarity">
    <text evidence="1">Belongs to the PRORSD1 family.</text>
</comment>
<dbReference type="EMBL" id="JABBGC010000001">
    <property type="protein sequence ID" value="NML37904.1"/>
    <property type="molecule type" value="Genomic_DNA"/>
</dbReference>
<evidence type="ECO:0000259" key="2">
    <source>
        <dbReference type="Pfam" id="PF04073"/>
    </source>
</evidence>
<dbReference type="RefSeq" id="WP_169224940.1">
    <property type="nucleotide sequence ID" value="NZ_JABBGC010000001.1"/>
</dbReference>
<evidence type="ECO:0000313" key="3">
    <source>
        <dbReference type="EMBL" id="NML37904.1"/>
    </source>
</evidence>
<feature type="domain" description="YbaK/aminoacyl-tRNA synthetase-associated" evidence="2">
    <location>
        <begin position="56"/>
        <end position="158"/>
    </location>
</feature>
<comment type="caution">
    <text evidence="3">The sequence shown here is derived from an EMBL/GenBank/DDBJ whole genome shotgun (WGS) entry which is preliminary data.</text>
</comment>
<dbReference type="GO" id="GO:0002161">
    <property type="term" value="F:aminoacyl-tRNA deacylase activity"/>
    <property type="evidence" value="ECO:0007669"/>
    <property type="project" value="InterPro"/>
</dbReference>
<sequence length="179" mass="20534">MFYISEVKNTPPATFKTTLQEMVYTLLQEKQVPFERVDNDDAISMEDCIIINRQLNMKTVKTLFLCNRQQTSFYLFVTTADKPFVTKDLSRVLGISRVSFAPVELLDQMLGTTVGATTIFGVLLDKENKVQVVIDKDVLSEEWYGCSDGTTTSYMKISRDWIMNDFLVYTEHSPKVIEI</sequence>
<dbReference type="InterPro" id="IPR007214">
    <property type="entry name" value="YbaK/aa-tRNA-synth-assoc-dom"/>
</dbReference>
<evidence type="ECO:0000313" key="4">
    <source>
        <dbReference type="Proteomes" id="UP000583266"/>
    </source>
</evidence>
<dbReference type="GO" id="GO:0004812">
    <property type="term" value="F:aminoacyl-tRNA ligase activity"/>
    <property type="evidence" value="ECO:0007669"/>
    <property type="project" value="UniProtKB-KW"/>
</dbReference>